<feature type="region of interest" description="Disordered" evidence="1">
    <location>
        <begin position="34"/>
        <end position="57"/>
    </location>
</feature>
<dbReference type="Proteomes" id="UP000600365">
    <property type="component" value="Unassembled WGS sequence"/>
</dbReference>
<organism evidence="2 3">
    <name type="scientific">Streptomyces albiflavescens</name>
    <dbReference type="NCBI Taxonomy" id="1623582"/>
    <lineage>
        <taxon>Bacteria</taxon>
        <taxon>Bacillati</taxon>
        <taxon>Actinomycetota</taxon>
        <taxon>Actinomycetes</taxon>
        <taxon>Kitasatosporales</taxon>
        <taxon>Streptomycetaceae</taxon>
        <taxon>Streptomyces</taxon>
    </lineage>
</organism>
<gene>
    <name evidence="2" type="ORF">GCM10011579_067240</name>
</gene>
<evidence type="ECO:0000313" key="2">
    <source>
        <dbReference type="EMBL" id="GGN81074.1"/>
    </source>
</evidence>
<sequence length="57" mass="6110">MGPVLKPDDYLDMLVGFVPAVELPEGAKPLWATGWTASGSDRRHAARSRTATTTTLP</sequence>
<reference evidence="2 3" key="1">
    <citation type="journal article" date="2014" name="Int. J. Syst. Evol. Microbiol.">
        <title>Complete genome sequence of Corynebacterium casei LMG S-19264T (=DSM 44701T), isolated from a smear-ripened cheese.</title>
        <authorList>
            <consortium name="US DOE Joint Genome Institute (JGI-PGF)"/>
            <person name="Walter F."/>
            <person name="Albersmeier A."/>
            <person name="Kalinowski J."/>
            <person name="Ruckert C."/>
        </authorList>
    </citation>
    <scope>NUCLEOTIDE SEQUENCE [LARGE SCALE GENOMIC DNA]</scope>
    <source>
        <strain evidence="2 3">CGMCC 4.7111</strain>
    </source>
</reference>
<comment type="caution">
    <text evidence="2">The sequence shown here is derived from an EMBL/GenBank/DDBJ whole genome shotgun (WGS) entry which is preliminary data.</text>
</comment>
<keyword evidence="3" id="KW-1185">Reference proteome</keyword>
<feature type="compositionally biased region" description="Low complexity" evidence="1">
    <location>
        <begin position="48"/>
        <end position="57"/>
    </location>
</feature>
<dbReference type="AlphaFoldDB" id="A0A917YC68"/>
<dbReference type="EMBL" id="BMMM01000014">
    <property type="protein sequence ID" value="GGN81074.1"/>
    <property type="molecule type" value="Genomic_DNA"/>
</dbReference>
<evidence type="ECO:0000256" key="1">
    <source>
        <dbReference type="SAM" id="MobiDB-lite"/>
    </source>
</evidence>
<protein>
    <submittedName>
        <fullName evidence="2">Uncharacterized protein</fullName>
    </submittedName>
</protein>
<proteinExistence type="predicted"/>
<evidence type="ECO:0000313" key="3">
    <source>
        <dbReference type="Proteomes" id="UP000600365"/>
    </source>
</evidence>
<accession>A0A917YC68</accession>
<name>A0A917YC68_9ACTN</name>